<dbReference type="Proteomes" id="UP000233769">
    <property type="component" value="Chromosome tk0001"/>
</dbReference>
<dbReference type="EMBL" id="LT962688">
    <property type="protein sequence ID" value="SOR30723.1"/>
    <property type="molecule type" value="Genomic_DNA"/>
</dbReference>
<feature type="region of interest" description="Disordered" evidence="1">
    <location>
        <begin position="86"/>
        <end position="111"/>
    </location>
</feature>
<reference evidence="3" key="1">
    <citation type="submission" date="2017-10" db="EMBL/GenBank/DDBJ databases">
        <authorList>
            <person name="Regsiter A."/>
            <person name="William W."/>
        </authorList>
    </citation>
    <scope>NUCLEOTIDE SEQUENCE [LARGE SCALE GENOMIC DNA]</scope>
</reference>
<dbReference type="AlphaFoldDB" id="A0A2N9ATV1"/>
<accession>A0A2N9ATV1</accession>
<evidence type="ECO:0000313" key="3">
    <source>
        <dbReference type="Proteomes" id="UP000233769"/>
    </source>
</evidence>
<protein>
    <submittedName>
        <fullName evidence="2">Uncharacterized protein</fullName>
    </submittedName>
</protein>
<evidence type="ECO:0000256" key="1">
    <source>
        <dbReference type="SAM" id="MobiDB-lite"/>
    </source>
</evidence>
<name>A0A2N9ATV1_METEX</name>
<feature type="region of interest" description="Disordered" evidence="1">
    <location>
        <begin position="1"/>
        <end position="34"/>
    </location>
</feature>
<evidence type="ECO:0000313" key="2">
    <source>
        <dbReference type="EMBL" id="SOR30723.1"/>
    </source>
</evidence>
<sequence>MSFPSPYHSCLRPVRAEPLPDVAEGGGQRQSLPGFYGTNYDETLKLPPARGVLATYFCRSVKDLRIKRQTSPGSFGKLRSALAARSDQDCAESLSPKNRDAPHPAASARPR</sequence>
<organism evidence="2 3">
    <name type="scientific">Methylorubrum extorquens</name>
    <name type="common">Methylobacterium dichloromethanicum</name>
    <name type="synonym">Methylobacterium extorquens</name>
    <dbReference type="NCBI Taxonomy" id="408"/>
    <lineage>
        <taxon>Bacteria</taxon>
        <taxon>Pseudomonadati</taxon>
        <taxon>Pseudomonadota</taxon>
        <taxon>Alphaproteobacteria</taxon>
        <taxon>Hyphomicrobiales</taxon>
        <taxon>Methylobacteriaceae</taxon>
        <taxon>Methylorubrum</taxon>
    </lineage>
</organism>
<proteinExistence type="predicted"/>
<gene>
    <name evidence="2" type="ORF">TK0001_4121</name>
</gene>